<name>A0A7W6J6A3_9HYPH</name>
<evidence type="ECO:0000313" key="3">
    <source>
        <dbReference type="Proteomes" id="UP000528286"/>
    </source>
</evidence>
<evidence type="ECO:0000313" key="2">
    <source>
        <dbReference type="EMBL" id="MBB4065576.1"/>
    </source>
</evidence>
<organism evidence="2 3">
    <name type="scientific">Gellertiella hungarica</name>
    <dbReference type="NCBI Taxonomy" id="1572859"/>
    <lineage>
        <taxon>Bacteria</taxon>
        <taxon>Pseudomonadati</taxon>
        <taxon>Pseudomonadota</taxon>
        <taxon>Alphaproteobacteria</taxon>
        <taxon>Hyphomicrobiales</taxon>
        <taxon>Rhizobiaceae</taxon>
        <taxon>Gellertiella</taxon>
    </lineage>
</organism>
<keyword evidence="1" id="KW-0472">Membrane</keyword>
<dbReference type="AlphaFoldDB" id="A0A7W6J6A3"/>
<feature type="transmembrane region" description="Helical" evidence="1">
    <location>
        <begin position="16"/>
        <end position="36"/>
    </location>
</feature>
<keyword evidence="3" id="KW-1185">Reference proteome</keyword>
<evidence type="ECO:0000256" key="1">
    <source>
        <dbReference type="SAM" id="Phobius"/>
    </source>
</evidence>
<gene>
    <name evidence="2" type="ORF">GGR23_002783</name>
</gene>
<keyword evidence="2" id="KW-0378">Hydrolase</keyword>
<keyword evidence="2" id="KW-0645">Protease</keyword>
<keyword evidence="1" id="KW-1133">Transmembrane helix</keyword>
<protein>
    <submittedName>
        <fullName evidence="2">Membrane protein implicated in regulation of membrane protease activity</fullName>
    </submittedName>
</protein>
<keyword evidence="1" id="KW-0812">Transmembrane</keyword>
<sequence length="68" mass="7699">MDITQMYMASPDWLKLAFILAPCLTAVTALALWAYVKIRTTPPQKDNSDGFVTYNVDEIETQFVALKE</sequence>
<dbReference type="GO" id="GO:0006508">
    <property type="term" value="P:proteolysis"/>
    <property type="evidence" value="ECO:0007669"/>
    <property type="project" value="UniProtKB-KW"/>
</dbReference>
<dbReference type="EMBL" id="JACIEZ010000005">
    <property type="protein sequence ID" value="MBB4065576.1"/>
    <property type="molecule type" value="Genomic_DNA"/>
</dbReference>
<dbReference type="GO" id="GO:0008233">
    <property type="term" value="F:peptidase activity"/>
    <property type="evidence" value="ECO:0007669"/>
    <property type="project" value="UniProtKB-KW"/>
</dbReference>
<dbReference type="Proteomes" id="UP000528286">
    <property type="component" value="Unassembled WGS sequence"/>
</dbReference>
<dbReference type="RefSeq" id="WP_183366870.1">
    <property type="nucleotide sequence ID" value="NZ_JACIEZ010000005.1"/>
</dbReference>
<proteinExistence type="predicted"/>
<comment type="caution">
    <text evidence="2">The sequence shown here is derived from an EMBL/GenBank/DDBJ whole genome shotgun (WGS) entry which is preliminary data.</text>
</comment>
<accession>A0A7W6J6A3</accession>
<reference evidence="2 3" key="1">
    <citation type="submission" date="2020-08" db="EMBL/GenBank/DDBJ databases">
        <title>Genomic Encyclopedia of Type Strains, Phase IV (KMG-IV): sequencing the most valuable type-strain genomes for metagenomic binning, comparative biology and taxonomic classification.</title>
        <authorList>
            <person name="Goeker M."/>
        </authorList>
    </citation>
    <scope>NUCLEOTIDE SEQUENCE [LARGE SCALE GENOMIC DNA]</scope>
    <source>
        <strain evidence="2 3">DSM 29853</strain>
    </source>
</reference>